<feature type="transmembrane region" description="Helical" evidence="2">
    <location>
        <begin position="215"/>
        <end position="236"/>
    </location>
</feature>
<feature type="transmembrane region" description="Helical" evidence="2">
    <location>
        <begin position="150"/>
        <end position="170"/>
    </location>
</feature>
<feature type="transmembrane region" description="Helical" evidence="2">
    <location>
        <begin position="182"/>
        <end position="203"/>
    </location>
</feature>
<keyword evidence="5" id="KW-1185">Reference proteome</keyword>
<feature type="chain" id="PRO_5045437027" description="DUF998 domain-containing protein" evidence="3">
    <location>
        <begin position="23"/>
        <end position="291"/>
    </location>
</feature>
<keyword evidence="2" id="KW-0812">Transmembrane</keyword>
<keyword evidence="2" id="KW-1133">Transmembrane helix</keyword>
<sequence>MRRYRFGRLAMAATVIYLAAVAAATAAHVAIGQTWWLSAVTMWFNGDDLTDDRTGIDWDVAGLLLSGALKAWLLWHLLRGPAVPSGGPDGGRGAGRDVVWLRRLLYLGVAGDLFAWIVIGALNSVAGAAGVLVLTVATTVMFLRVLGRLWTVFGVLTLGFGLMNGSAPLLLELTGVATSESFLQVITLAGLTVYAWLAMLVIGQRRDARWSDATVRTGGVTLALIPVSLLSGALTSIGYGELASHLAEAMSVLFIVWRVRSAHDLAGTGPQETAEPKRRQGPRTAAGSAAS</sequence>
<gene>
    <name evidence="4" type="ORF">GCM10022419_042850</name>
</gene>
<evidence type="ECO:0008006" key="6">
    <source>
        <dbReference type="Google" id="ProtNLM"/>
    </source>
</evidence>
<feature type="transmembrane region" description="Helical" evidence="2">
    <location>
        <begin position="125"/>
        <end position="143"/>
    </location>
</feature>
<evidence type="ECO:0000256" key="2">
    <source>
        <dbReference type="SAM" id="Phobius"/>
    </source>
</evidence>
<keyword evidence="3" id="KW-0732">Signal</keyword>
<name>A0ABP6X1Y2_9ACTN</name>
<dbReference type="Proteomes" id="UP001500630">
    <property type="component" value="Unassembled WGS sequence"/>
</dbReference>
<evidence type="ECO:0000313" key="4">
    <source>
        <dbReference type="EMBL" id="GAA3557629.1"/>
    </source>
</evidence>
<organism evidence="4 5">
    <name type="scientific">Nonomuraea rosea</name>
    <dbReference type="NCBI Taxonomy" id="638574"/>
    <lineage>
        <taxon>Bacteria</taxon>
        <taxon>Bacillati</taxon>
        <taxon>Actinomycetota</taxon>
        <taxon>Actinomycetes</taxon>
        <taxon>Streptosporangiales</taxon>
        <taxon>Streptosporangiaceae</taxon>
        <taxon>Nonomuraea</taxon>
    </lineage>
</organism>
<protein>
    <recommendedName>
        <fullName evidence="6">DUF998 domain-containing protein</fullName>
    </recommendedName>
</protein>
<accession>A0ABP6X1Y2</accession>
<comment type="caution">
    <text evidence="4">The sequence shown here is derived from an EMBL/GenBank/DDBJ whole genome shotgun (WGS) entry which is preliminary data.</text>
</comment>
<proteinExistence type="predicted"/>
<evidence type="ECO:0000256" key="1">
    <source>
        <dbReference type="SAM" id="MobiDB-lite"/>
    </source>
</evidence>
<dbReference type="EMBL" id="BAABDQ010000008">
    <property type="protein sequence ID" value="GAA3557629.1"/>
    <property type="molecule type" value="Genomic_DNA"/>
</dbReference>
<feature type="region of interest" description="Disordered" evidence="1">
    <location>
        <begin position="267"/>
        <end position="291"/>
    </location>
</feature>
<dbReference type="RefSeq" id="WP_345564155.1">
    <property type="nucleotide sequence ID" value="NZ_BAABDQ010000008.1"/>
</dbReference>
<keyword evidence="2" id="KW-0472">Membrane</keyword>
<evidence type="ECO:0000313" key="5">
    <source>
        <dbReference type="Proteomes" id="UP001500630"/>
    </source>
</evidence>
<evidence type="ECO:0000256" key="3">
    <source>
        <dbReference type="SAM" id="SignalP"/>
    </source>
</evidence>
<reference evidence="5" key="1">
    <citation type="journal article" date="2019" name="Int. J. Syst. Evol. Microbiol.">
        <title>The Global Catalogue of Microorganisms (GCM) 10K type strain sequencing project: providing services to taxonomists for standard genome sequencing and annotation.</title>
        <authorList>
            <consortium name="The Broad Institute Genomics Platform"/>
            <consortium name="The Broad Institute Genome Sequencing Center for Infectious Disease"/>
            <person name="Wu L."/>
            <person name="Ma J."/>
        </authorList>
    </citation>
    <scope>NUCLEOTIDE SEQUENCE [LARGE SCALE GENOMIC DNA]</scope>
    <source>
        <strain evidence="5">JCM 17326</strain>
    </source>
</reference>
<feature type="signal peptide" evidence="3">
    <location>
        <begin position="1"/>
        <end position="22"/>
    </location>
</feature>